<evidence type="ECO:0000256" key="1">
    <source>
        <dbReference type="ARBA" id="ARBA00004141"/>
    </source>
</evidence>
<feature type="transmembrane region" description="Helical" evidence="6">
    <location>
        <begin position="254"/>
        <end position="273"/>
    </location>
</feature>
<accession>A0AAW2NKC0</accession>
<evidence type="ECO:0000256" key="5">
    <source>
        <dbReference type="SAM" id="MobiDB-lite"/>
    </source>
</evidence>
<keyword evidence="4 6" id="KW-0472">Membrane</keyword>
<feature type="transmembrane region" description="Helical" evidence="6">
    <location>
        <begin position="113"/>
        <end position="131"/>
    </location>
</feature>
<keyword evidence="3 6" id="KW-1133">Transmembrane helix</keyword>
<evidence type="ECO:0000259" key="7">
    <source>
        <dbReference type="Pfam" id="PF03151"/>
    </source>
</evidence>
<sequence>MLDGTDWILCFKNGISVACKRYSPDFQLFSWTVEEMSLTSKVEHKVVLDTAAWSFNIVTSVGIIIVNKALMATYGFTFATTLTGLHFAATTMMTLFLKRLGYIQSSHLPVSDLIKFVLFANFSIVGMNVSLMWNSVGFYQIAKLSMIPVSCFLEVVLDRVQYSRDTKLSILVVLLGVAICTVTDVSVNAKGFIAAFIAVWSTSLQQYFVHYLQRKHSIGSFDLLGHTAPPQAASLLLVGPFMDYWLTDKRVDNYNYTFISVMFVVLSCAIAIGTNLSQFICIGRFTAVSFQVLGHMKTILVLILGFLFFGKEGLNLHVVVGMMVAIVGMMWYGHASSRPGGKERLPPPSNNKPEEAIGLVKSNEYDEKV</sequence>
<dbReference type="InterPro" id="IPR004853">
    <property type="entry name" value="Sugar_P_trans_dom"/>
</dbReference>
<keyword evidence="2 6" id="KW-0812">Transmembrane</keyword>
<reference evidence="8" key="1">
    <citation type="submission" date="2020-06" db="EMBL/GenBank/DDBJ databases">
        <authorList>
            <person name="Li T."/>
            <person name="Hu X."/>
            <person name="Zhang T."/>
            <person name="Song X."/>
            <person name="Zhang H."/>
            <person name="Dai N."/>
            <person name="Sheng W."/>
            <person name="Hou X."/>
            <person name="Wei L."/>
        </authorList>
    </citation>
    <scope>NUCLEOTIDE SEQUENCE</scope>
    <source>
        <strain evidence="8">G01</strain>
        <tissue evidence="8">Leaf</tissue>
    </source>
</reference>
<organism evidence="8">
    <name type="scientific">Sesamum angustifolium</name>
    <dbReference type="NCBI Taxonomy" id="2727405"/>
    <lineage>
        <taxon>Eukaryota</taxon>
        <taxon>Viridiplantae</taxon>
        <taxon>Streptophyta</taxon>
        <taxon>Embryophyta</taxon>
        <taxon>Tracheophyta</taxon>
        <taxon>Spermatophyta</taxon>
        <taxon>Magnoliopsida</taxon>
        <taxon>eudicotyledons</taxon>
        <taxon>Gunneridae</taxon>
        <taxon>Pentapetalae</taxon>
        <taxon>asterids</taxon>
        <taxon>lamiids</taxon>
        <taxon>Lamiales</taxon>
        <taxon>Pedaliaceae</taxon>
        <taxon>Sesamum</taxon>
    </lineage>
</organism>
<feature type="transmembrane region" description="Helical" evidence="6">
    <location>
        <begin position="46"/>
        <end position="66"/>
    </location>
</feature>
<feature type="transmembrane region" description="Helical" evidence="6">
    <location>
        <begin position="72"/>
        <end position="97"/>
    </location>
</feature>
<comment type="caution">
    <text evidence="8">The sequence shown here is derived from an EMBL/GenBank/DDBJ whole genome shotgun (WGS) entry which is preliminary data.</text>
</comment>
<evidence type="ECO:0000256" key="4">
    <source>
        <dbReference type="ARBA" id="ARBA00023136"/>
    </source>
</evidence>
<name>A0AAW2NKC0_9LAMI</name>
<feature type="transmembrane region" description="Helical" evidence="6">
    <location>
        <begin position="314"/>
        <end position="332"/>
    </location>
</feature>
<dbReference type="PANTHER" id="PTHR11132">
    <property type="entry name" value="SOLUTE CARRIER FAMILY 35"/>
    <property type="match status" value="1"/>
</dbReference>
<comment type="subcellular location">
    <subcellularLocation>
        <location evidence="1">Membrane</location>
        <topology evidence="1">Multi-pass membrane protein</topology>
    </subcellularLocation>
</comment>
<dbReference type="InterPro" id="IPR050186">
    <property type="entry name" value="TPT_transporter"/>
</dbReference>
<dbReference type="Pfam" id="PF03151">
    <property type="entry name" value="TPT"/>
    <property type="match status" value="1"/>
</dbReference>
<evidence type="ECO:0000256" key="6">
    <source>
        <dbReference type="SAM" id="Phobius"/>
    </source>
</evidence>
<feature type="transmembrane region" description="Helical" evidence="6">
    <location>
        <begin position="168"/>
        <end position="186"/>
    </location>
</feature>
<protein>
    <submittedName>
        <fullName evidence="8">UDP-rhamnose/UDP-galactose transporter 4</fullName>
    </submittedName>
</protein>
<dbReference type="GO" id="GO:0016020">
    <property type="term" value="C:membrane"/>
    <property type="evidence" value="ECO:0007669"/>
    <property type="project" value="UniProtKB-SubCell"/>
</dbReference>
<feature type="domain" description="Sugar phosphate transporter" evidence="7">
    <location>
        <begin position="58"/>
        <end position="332"/>
    </location>
</feature>
<feature type="region of interest" description="Disordered" evidence="5">
    <location>
        <begin position="339"/>
        <end position="369"/>
    </location>
</feature>
<reference evidence="8" key="2">
    <citation type="journal article" date="2024" name="Plant">
        <title>Genomic evolution and insights into agronomic trait innovations of Sesamum species.</title>
        <authorList>
            <person name="Miao H."/>
            <person name="Wang L."/>
            <person name="Qu L."/>
            <person name="Liu H."/>
            <person name="Sun Y."/>
            <person name="Le M."/>
            <person name="Wang Q."/>
            <person name="Wei S."/>
            <person name="Zheng Y."/>
            <person name="Lin W."/>
            <person name="Duan Y."/>
            <person name="Cao H."/>
            <person name="Xiong S."/>
            <person name="Wang X."/>
            <person name="Wei L."/>
            <person name="Li C."/>
            <person name="Ma Q."/>
            <person name="Ju M."/>
            <person name="Zhao R."/>
            <person name="Li G."/>
            <person name="Mu C."/>
            <person name="Tian Q."/>
            <person name="Mei H."/>
            <person name="Zhang T."/>
            <person name="Gao T."/>
            <person name="Zhang H."/>
        </authorList>
    </citation>
    <scope>NUCLEOTIDE SEQUENCE</scope>
    <source>
        <strain evidence="8">G01</strain>
    </source>
</reference>
<evidence type="ECO:0000256" key="2">
    <source>
        <dbReference type="ARBA" id="ARBA00022692"/>
    </source>
</evidence>
<dbReference type="EMBL" id="JACGWK010000007">
    <property type="protein sequence ID" value="KAL0342921.1"/>
    <property type="molecule type" value="Genomic_DNA"/>
</dbReference>
<evidence type="ECO:0000313" key="8">
    <source>
        <dbReference type="EMBL" id="KAL0342921.1"/>
    </source>
</evidence>
<evidence type="ECO:0000256" key="3">
    <source>
        <dbReference type="ARBA" id="ARBA00022989"/>
    </source>
</evidence>
<feature type="transmembrane region" description="Helical" evidence="6">
    <location>
        <begin position="285"/>
        <end position="308"/>
    </location>
</feature>
<dbReference type="AlphaFoldDB" id="A0AAW2NKC0"/>
<gene>
    <name evidence="8" type="ORF">Sangu_1179500</name>
</gene>
<proteinExistence type="predicted"/>